<comment type="caution">
    <text evidence="2">The sequence shown here is derived from an EMBL/GenBank/DDBJ whole genome shotgun (WGS) entry which is preliminary data.</text>
</comment>
<keyword evidence="1" id="KW-1133">Transmembrane helix</keyword>
<feature type="transmembrane region" description="Helical" evidence="1">
    <location>
        <begin position="141"/>
        <end position="163"/>
    </location>
</feature>
<proteinExistence type="predicted"/>
<evidence type="ECO:0000313" key="3">
    <source>
        <dbReference type="Proteomes" id="UP001165122"/>
    </source>
</evidence>
<keyword evidence="1" id="KW-0812">Transmembrane</keyword>
<accession>A0A9W7FPM5</accession>
<feature type="transmembrane region" description="Helical" evidence="1">
    <location>
        <begin position="106"/>
        <end position="129"/>
    </location>
</feature>
<protein>
    <submittedName>
        <fullName evidence="2">Uncharacterized protein</fullName>
    </submittedName>
</protein>
<dbReference type="OrthoDB" id="189598at2759"/>
<gene>
    <name evidence="2" type="ORF">TrLO_g15605</name>
</gene>
<keyword evidence="3" id="KW-1185">Reference proteome</keyword>
<feature type="transmembrane region" description="Helical" evidence="1">
    <location>
        <begin position="169"/>
        <end position="188"/>
    </location>
</feature>
<keyword evidence="1" id="KW-0472">Membrane</keyword>
<dbReference type="AlphaFoldDB" id="A0A9W7FPM5"/>
<dbReference type="Proteomes" id="UP001165122">
    <property type="component" value="Unassembled WGS sequence"/>
</dbReference>
<organism evidence="2 3">
    <name type="scientific">Triparma laevis f. longispina</name>
    <dbReference type="NCBI Taxonomy" id="1714387"/>
    <lineage>
        <taxon>Eukaryota</taxon>
        <taxon>Sar</taxon>
        <taxon>Stramenopiles</taxon>
        <taxon>Ochrophyta</taxon>
        <taxon>Bolidophyceae</taxon>
        <taxon>Parmales</taxon>
        <taxon>Triparmaceae</taxon>
        <taxon>Triparma</taxon>
    </lineage>
</organism>
<feature type="transmembrane region" description="Helical" evidence="1">
    <location>
        <begin position="72"/>
        <end position="94"/>
    </location>
</feature>
<sequence length="207" mass="23097">MIIPQSSNSLMRNVGKKVIGMYSMKPTKTLVVFQPRLESGCIHDGLNTKDVVREIPVLGFLVEEVMQPIASIFYFILSLLSFAWGPFAIAAVVNTEFGGPKAIYDVALFLMLLRALGLTVFTLIMMLDYNHGTVSLLIKNNFTTVLIQLGSCLLYTFAAASYFSNSVCNAHLISMFFTVLHAVFLDCLKKLIVLTFKIIVEPHYKEN</sequence>
<name>A0A9W7FPM5_9STRA</name>
<evidence type="ECO:0000256" key="1">
    <source>
        <dbReference type="SAM" id="Phobius"/>
    </source>
</evidence>
<dbReference type="EMBL" id="BRXW01000257">
    <property type="protein sequence ID" value="GMI16582.1"/>
    <property type="molecule type" value="Genomic_DNA"/>
</dbReference>
<reference evidence="3" key="1">
    <citation type="journal article" date="2023" name="Commun. Biol.">
        <title>Genome analysis of Parmales, the sister group of diatoms, reveals the evolutionary specialization of diatoms from phago-mixotrophs to photoautotrophs.</title>
        <authorList>
            <person name="Ban H."/>
            <person name="Sato S."/>
            <person name="Yoshikawa S."/>
            <person name="Yamada K."/>
            <person name="Nakamura Y."/>
            <person name="Ichinomiya M."/>
            <person name="Sato N."/>
            <person name="Blanc-Mathieu R."/>
            <person name="Endo H."/>
            <person name="Kuwata A."/>
            <person name="Ogata H."/>
        </authorList>
    </citation>
    <scope>NUCLEOTIDE SEQUENCE [LARGE SCALE GENOMIC DNA]</scope>
    <source>
        <strain evidence="3">NIES 3700</strain>
    </source>
</reference>
<evidence type="ECO:0000313" key="2">
    <source>
        <dbReference type="EMBL" id="GMI16582.1"/>
    </source>
</evidence>